<feature type="compositionally biased region" description="Low complexity" evidence="1">
    <location>
        <begin position="16"/>
        <end position="31"/>
    </location>
</feature>
<dbReference type="EMBL" id="JACGWJ010000027">
    <property type="protein sequence ID" value="KAL0309031.1"/>
    <property type="molecule type" value="Genomic_DNA"/>
</dbReference>
<comment type="caution">
    <text evidence="2">The sequence shown here is derived from an EMBL/GenBank/DDBJ whole genome shotgun (WGS) entry which is preliminary data.</text>
</comment>
<organism evidence="2">
    <name type="scientific">Sesamum radiatum</name>
    <name type="common">Black benniseed</name>
    <dbReference type="NCBI Taxonomy" id="300843"/>
    <lineage>
        <taxon>Eukaryota</taxon>
        <taxon>Viridiplantae</taxon>
        <taxon>Streptophyta</taxon>
        <taxon>Embryophyta</taxon>
        <taxon>Tracheophyta</taxon>
        <taxon>Spermatophyta</taxon>
        <taxon>Magnoliopsida</taxon>
        <taxon>eudicotyledons</taxon>
        <taxon>Gunneridae</taxon>
        <taxon>Pentapetalae</taxon>
        <taxon>asterids</taxon>
        <taxon>lamiids</taxon>
        <taxon>Lamiales</taxon>
        <taxon>Pedaliaceae</taxon>
        <taxon>Sesamum</taxon>
    </lineage>
</organism>
<reference evidence="2" key="2">
    <citation type="journal article" date="2024" name="Plant">
        <title>Genomic evolution and insights into agronomic trait innovations of Sesamum species.</title>
        <authorList>
            <person name="Miao H."/>
            <person name="Wang L."/>
            <person name="Qu L."/>
            <person name="Liu H."/>
            <person name="Sun Y."/>
            <person name="Le M."/>
            <person name="Wang Q."/>
            <person name="Wei S."/>
            <person name="Zheng Y."/>
            <person name="Lin W."/>
            <person name="Duan Y."/>
            <person name="Cao H."/>
            <person name="Xiong S."/>
            <person name="Wang X."/>
            <person name="Wei L."/>
            <person name="Li C."/>
            <person name="Ma Q."/>
            <person name="Ju M."/>
            <person name="Zhao R."/>
            <person name="Li G."/>
            <person name="Mu C."/>
            <person name="Tian Q."/>
            <person name="Mei H."/>
            <person name="Zhang T."/>
            <person name="Gao T."/>
            <person name="Zhang H."/>
        </authorList>
    </citation>
    <scope>NUCLEOTIDE SEQUENCE</scope>
    <source>
        <strain evidence="2">G02</strain>
    </source>
</reference>
<dbReference type="AlphaFoldDB" id="A0AAW2KQ72"/>
<name>A0AAW2KQ72_SESRA</name>
<accession>A0AAW2KQ72</accession>
<sequence>MLHYHPTWVVFKRPRPSSSAVPPTSSTRHVSTPPPPHHPKDPGGGSFRSPFSPVGGVYDHLILVSEKEAASSRATDILKGAVTSSHRRLLSSVSREDLDKILFVVLEKLYFTISPSVFYICFKGFRAFDLYVLSQAVTLWGKLLSCPSSESRETHKKRLEEQVECLLRDVTDFR</sequence>
<evidence type="ECO:0000313" key="2">
    <source>
        <dbReference type="EMBL" id="KAL0309031.1"/>
    </source>
</evidence>
<proteinExistence type="predicted"/>
<gene>
    <name evidence="2" type="ORF">Sradi_5845400</name>
</gene>
<protein>
    <submittedName>
        <fullName evidence="2">Uncharacterized protein</fullName>
    </submittedName>
</protein>
<feature type="region of interest" description="Disordered" evidence="1">
    <location>
        <begin position="14"/>
        <end position="46"/>
    </location>
</feature>
<evidence type="ECO:0000256" key="1">
    <source>
        <dbReference type="SAM" id="MobiDB-lite"/>
    </source>
</evidence>
<reference evidence="2" key="1">
    <citation type="submission" date="2020-06" db="EMBL/GenBank/DDBJ databases">
        <authorList>
            <person name="Li T."/>
            <person name="Hu X."/>
            <person name="Zhang T."/>
            <person name="Song X."/>
            <person name="Zhang H."/>
            <person name="Dai N."/>
            <person name="Sheng W."/>
            <person name="Hou X."/>
            <person name="Wei L."/>
        </authorList>
    </citation>
    <scope>NUCLEOTIDE SEQUENCE</scope>
    <source>
        <strain evidence="2">G02</strain>
        <tissue evidence="2">Leaf</tissue>
    </source>
</reference>